<accession>A0A2W5QC97</accession>
<name>A0A2W5QC97_VARPD</name>
<evidence type="ECO:0000313" key="2">
    <source>
        <dbReference type="EMBL" id="PZQ74828.1"/>
    </source>
</evidence>
<proteinExistence type="inferred from homology"/>
<dbReference type="Proteomes" id="UP000249135">
    <property type="component" value="Unassembled WGS sequence"/>
</dbReference>
<comment type="caution">
    <text evidence="2">The sequence shown here is derived from an EMBL/GenBank/DDBJ whole genome shotgun (WGS) entry which is preliminary data.</text>
</comment>
<dbReference type="InterPro" id="IPR042100">
    <property type="entry name" value="Bug_dom1"/>
</dbReference>
<dbReference type="PANTHER" id="PTHR42928:SF5">
    <property type="entry name" value="BLR1237 PROTEIN"/>
    <property type="match status" value="1"/>
</dbReference>
<evidence type="ECO:0000256" key="1">
    <source>
        <dbReference type="ARBA" id="ARBA00006987"/>
    </source>
</evidence>
<dbReference type="PIRSF" id="PIRSF017082">
    <property type="entry name" value="YflP"/>
    <property type="match status" value="1"/>
</dbReference>
<evidence type="ECO:0000313" key="3">
    <source>
        <dbReference type="Proteomes" id="UP000249135"/>
    </source>
</evidence>
<reference evidence="2 3" key="1">
    <citation type="submission" date="2017-08" db="EMBL/GenBank/DDBJ databases">
        <title>Infants hospitalized years apart are colonized by the same room-sourced microbial strains.</title>
        <authorList>
            <person name="Brooks B."/>
            <person name="Olm M.R."/>
            <person name="Firek B.A."/>
            <person name="Baker R."/>
            <person name="Thomas B.C."/>
            <person name="Morowitz M.J."/>
            <person name="Banfield J.F."/>
        </authorList>
    </citation>
    <scope>NUCLEOTIDE SEQUENCE [LARGE SCALE GENOMIC DNA]</scope>
    <source>
        <strain evidence="2">S2_005_003_R2_41</strain>
    </source>
</reference>
<gene>
    <name evidence="2" type="ORF">DI563_11260</name>
</gene>
<organism evidence="2 3">
    <name type="scientific">Variovorax paradoxus</name>
    <dbReference type="NCBI Taxonomy" id="34073"/>
    <lineage>
        <taxon>Bacteria</taxon>
        <taxon>Pseudomonadati</taxon>
        <taxon>Pseudomonadota</taxon>
        <taxon>Betaproteobacteria</taxon>
        <taxon>Burkholderiales</taxon>
        <taxon>Comamonadaceae</taxon>
        <taxon>Variovorax</taxon>
    </lineage>
</organism>
<comment type="similarity">
    <text evidence="1">Belongs to the UPF0065 (bug) family.</text>
</comment>
<dbReference type="Pfam" id="PF03401">
    <property type="entry name" value="TctC"/>
    <property type="match status" value="1"/>
</dbReference>
<dbReference type="EMBL" id="QFPP01000112">
    <property type="protein sequence ID" value="PZQ74828.1"/>
    <property type="molecule type" value="Genomic_DNA"/>
</dbReference>
<dbReference type="SUPFAM" id="SSF53850">
    <property type="entry name" value="Periplasmic binding protein-like II"/>
    <property type="match status" value="1"/>
</dbReference>
<dbReference type="Gene3D" id="3.40.190.150">
    <property type="entry name" value="Bordetella uptake gene, domain 1"/>
    <property type="match status" value="1"/>
</dbReference>
<dbReference type="CDD" id="cd13578">
    <property type="entry name" value="PBP2_Bug27"/>
    <property type="match status" value="1"/>
</dbReference>
<evidence type="ECO:0008006" key="4">
    <source>
        <dbReference type="Google" id="ProtNLM"/>
    </source>
</evidence>
<protein>
    <recommendedName>
        <fullName evidence="4">Tripartite tricarboxylate transporter substrate binding protein</fullName>
    </recommendedName>
</protein>
<dbReference type="Gene3D" id="3.40.190.10">
    <property type="entry name" value="Periplasmic binding protein-like II"/>
    <property type="match status" value="1"/>
</dbReference>
<dbReference type="InterPro" id="IPR005064">
    <property type="entry name" value="BUG"/>
</dbReference>
<sequence>MKTHATDLKPAGYDSPSSTRRSWLIGSMFAVLLPASTASSAQSTSSTKGVRIVVGFPAGQTTDAVARSFAAALTKELGKSVYIDNKAGANGMIGAQEVARSTPDGTTVMLGTMSQLAINPALYKKVPYDAERDFAPIGLVATSPLVLVANPAFPANNLRELITYAKQRPGKVDYASGGNGITGHLAMEMLQSRAGIKLNHVPYKGSPAAMNDVIGGQVPLMFDPIGTTLPQIKAGKLKALAVTSMKRRPDVGVDVATLDEQGLPGFELLSWVGFYAPAATPGNILAELGAAVQRATQNPDVIQALRASGLDTVFMPPAEFRRFLHQETERWSKAVHDANVQLD</sequence>
<dbReference type="PANTHER" id="PTHR42928">
    <property type="entry name" value="TRICARBOXYLATE-BINDING PROTEIN"/>
    <property type="match status" value="1"/>
</dbReference>
<dbReference type="AlphaFoldDB" id="A0A2W5QC97"/>